<dbReference type="EMBL" id="CAJIMS010000001">
    <property type="protein sequence ID" value="CAD7799675.1"/>
    <property type="molecule type" value="Genomic_DNA"/>
</dbReference>
<protein>
    <submittedName>
        <fullName evidence="1">Uncharacterized protein</fullName>
    </submittedName>
</protein>
<proteinExistence type="predicted"/>
<accession>A0A9N8ML31</accession>
<evidence type="ECO:0000313" key="1">
    <source>
        <dbReference type="EMBL" id="CAD7799675.1"/>
    </source>
</evidence>
<reference evidence="1" key="1">
    <citation type="submission" date="2020-12" db="EMBL/GenBank/DDBJ databases">
        <authorList>
            <person name="Rodrigo-Torres L."/>
            <person name="Arahal R. D."/>
            <person name="Lucena T."/>
        </authorList>
    </citation>
    <scope>NUCLEOTIDE SEQUENCE</scope>
    <source>
        <strain evidence="1">CECT 9390</strain>
    </source>
</reference>
<dbReference type="Proteomes" id="UP000662618">
    <property type="component" value="Unassembled WGS sequence"/>
</dbReference>
<comment type="caution">
    <text evidence="1">The sequence shown here is derived from an EMBL/GenBank/DDBJ whole genome shotgun (WGS) entry which is preliminary data.</text>
</comment>
<name>A0A9N8ML31_9FLAO</name>
<gene>
    <name evidence="1" type="ORF">CHRY9390_00520</name>
</gene>
<dbReference type="RefSeq" id="WP_162087042.1">
    <property type="nucleotide sequence ID" value="NZ_CAJIMS010000001.1"/>
</dbReference>
<sequence>MKTIILPLFLIVFIQMSCKKESPNIINNSDTVTVPDREKKVPVPDAVDTLVAAPKSDTTSSVK</sequence>
<evidence type="ECO:0000313" key="2">
    <source>
        <dbReference type="Proteomes" id="UP000662618"/>
    </source>
</evidence>
<keyword evidence="2" id="KW-1185">Reference proteome</keyword>
<organism evidence="1 2">
    <name type="scientific">Chryseobacterium aquaeductus</name>
    <dbReference type="NCBI Taxonomy" id="2675056"/>
    <lineage>
        <taxon>Bacteria</taxon>
        <taxon>Pseudomonadati</taxon>
        <taxon>Bacteroidota</taxon>
        <taxon>Flavobacteriia</taxon>
        <taxon>Flavobacteriales</taxon>
        <taxon>Weeksellaceae</taxon>
        <taxon>Chryseobacterium group</taxon>
        <taxon>Chryseobacterium</taxon>
    </lineage>
</organism>
<dbReference type="AlphaFoldDB" id="A0A9N8ML31"/>